<sequence length="77" mass="8554">MHVALATTTGEEKAFSVAEGEPDKACEEARDHQSSAYTRTPNRTWNKHGEKRLRATSRKYPLSPLTSLGAKKPSQLQ</sequence>
<keyword evidence="3" id="KW-1185">Reference proteome</keyword>
<name>A0A9N9L5D1_9HELO</name>
<evidence type="ECO:0000256" key="1">
    <source>
        <dbReference type="SAM" id="MobiDB-lite"/>
    </source>
</evidence>
<dbReference type="Proteomes" id="UP000696280">
    <property type="component" value="Unassembled WGS sequence"/>
</dbReference>
<feature type="region of interest" description="Disordered" evidence="1">
    <location>
        <begin position="1"/>
        <end position="77"/>
    </location>
</feature>
<evidence type="ECO:0000313" key="3">
    <source>
        <dbReference type="Proteomes" id="UP000696280"/>
    </source>
</evidence>
<proteinExistence type="predicted"/>
<reference evidence="2" key="1">
    <citation type="submission" date="2021-07" db="EMBL/GenBank/DDBJ databases">
        <authorList>
            <person name="Durling M."/>
        </authorList>
    </citation>
    <scope>NUCLEOTIDE SEQUENCE</scope>
</reference>
<dbReference type="AlphaFoldDB" id="A0A9N9L5D1"/>
<comment type="caution">
    <text evidence="2">The sequence shown here is derived from an EMBL/GenBank/DDBJ whole genome shotgun (WGS) entry which is preliminary data.</text>
</comment>
<feature type="compositionally biased region" description="Polar residues" evidence="1">
    <location>
        <begin position="34"/>
        <end position="44"/>
    </location>
</feature>
<protein>
    <submittedName>
        <fullName evidence="2">Uncharacterized protein</fullName>
    </submittedName>
</protein>
<evidence type="ECO:0000313" key="2">
    <source>
        <dbReference type="EMBL" id="CAG8957312.1"/>
    </source>
</evidence>
<accession>A0A9N9L5D1</accession>
<gene>
    <name evidence="2" type="ORF">HYFRA_00010735</name>
</gene>
<organism evidence="2 3">
    <name type="scientific">Hymenoscyphus fraxineus</name>
    <dbReference type="NCBI Taxonomy" id="746836"/>
    <lineage>
        <taxon>Eukaryota</taxon>
        <taxon>Fungi</taxon>
        <taxon>Dikarya</taxon>
        <taxon>Ascomycota</taxon>
        <taxon>Pezizomycotina</taxon>
        <taxon>Leotiomycetes</taxon>
        <taxon>Helotiales</taxon>
        <taxon>Helotiaceae</taxon>
        <taxon>Hymenoscyphus</taxon>
    </lineage>
</organism>
<dbReference type="EMBL" id="CAJVRL010000078">
    <property type="protein sequence ID" value="CAG8957312.1"/>
    <property type="molecule type" value="Genomic_DNA"/>
</dbReference>
<feature type="compositionally biased region" description="Basic residues" evidence="1">
    <location>
        <begin position="45"/>
        <end position="57"/>
    </location>
</feature>
<feature type="compositionally biased region" description="Basic and acidic residues" evidence="1">
    <location>
        <begin position="21"/>
        <end position="33"/>
    </location>
</feature>